<feature type="transmembrane region" description="Helical" evidence="2">
    <location>
        <begin position="32"/>
        <end position="55"/>
    </location>
</feature>
<dbReference type="Proteomes" id="UP000595053">
    <property type="component" value="Chromosome"/>
</dbReference>
<dbReference type="EMBL" id="CP063213">
    <property type="protein sequence ID" value="QOR45428.1"/>
    <property type="molecule type" value="Genomic_DNA"/>
</dbReference>
<feature type="domain" description="LytR/CpsA/Psr regulator C-terminal" evidence="3">
    <location>
        <begin position="119"/>
        <end position="203"/>
    </location>
</feature>
<evidence type="ECO:0000256" key="1">
    <source>
        <dbReference type="SAM" id="MobiDB-lite"/>
    </source>
</evidence>
<evidence type="ECO:0000313" key="5">
    <source>
        <dbReference type="Proteomes" id="UP000595053"/>
    </source>
</evidence>
<keyword evidence="5" id="KW-1185">Reference proteome</keyword>
<keyword evidence="2" id="KW-0812">Transmembrane</keyword>
<evidence type="ECO:0000313" key="4">
    <source>
        <dbReference type="EMBL" id="QOR45428.1"/>
    </source>
</evidence>
<dbReference type="Pfam" id="PF13399">
    <property type="entry name" value="LytR_C"/>
    <property type="match status" value="1"/>
</dbReference>
<organism evidence="4 5">
    <name type="scientific">Trueperella pecoris</name>
    <dbReference type="NCBI Taxonomy" id="2733571"/>
    <lineage>
        <taxon>Bacteria</taxon>
        <taxon>Bacillati</taxon>
        <taxon>Actinomycetota</taxon>
        <taxon>Actinomycetes</taxon>
        <taxon>Actinomycetales</taxon>
        <taxon>Actinomycetaceae</taxon>
        <taxon>Trueperella</taxon>
    </lineage>
</organism>
<accession>A0A7M1QU36</accession>
<name>A0A7M1QU36_9ACTO</name>
<feature type="region of interest" description="Disordered" evidence="1">
    <location>
        <begin position="57"/>
        <end position="111"/>
    </location>
</feature>
<evidence type="ECO:0000259" key="3">
    <source>
        <dbReference type="Pfam" id="PF13399"/>
    </source>
</evidence>
<dbReference type="Gene3D" id="3.30.70.2390">
    <property type="match status" value="1"/>
</dbReference>
<evidence type="ECO:0000256" key="2">
    <source>
        <dbReference type="SAM" id="Phobius"/>
    </source>
</evidence>
<proteinExistence type="predicted"/>
<feature type="compositionally biased region" description="Low complexity" evidence="1">
    <location>
        <begin position="59"/>
        <end position="111"/>
    </location>
</feature>
<protein>
    <submittedName>
        <fullName evidence="4">LytR C-terminal domain-containing protein</fullName>
    </submittedName>
</protein>
<sequence length="204" mass="20527">MATTYPEDEFDRQAAERTTVGVHRAPTSSRPWVIALIAVLVLAPLLGIGIGKLVAGSDSPAASETTATSEASAAAASTPTEVTTAPSTVPTTAPTTAPAAPTPEPSVSASAAEPNLAHSVLVLNGRGTSGLAGQKARVLKSAGFTNTAVGDYKSQAPAESTIYYSGREFAGTAKLAGEKLGIVNLVDDAARASQLGSTIVVILR</sequence>
<dbReference type="InterPro" id="IPR027381">
    <property type="entry name" value="LytR/CpsA/Psr_C"/>
</dbReference>
<gene>
    <name evidence="4" type="ORF">INS88_09240</name>
</gene>
<accession>A0A8A5UF84</accession>
<keyword evidence="2" id="KW-0472">Membrane</keyword>
<reference evidence="4 5" key="1">
    <citation type="submission" date="2020-10" db="EMBL/GenBank/DDBJ databases">
        <title>Trueperella pecoris sp. nov. isolated from bovine and porcine specimens.</title>
        <authorList>
            <person name="Schoenecker L."/>
            <person name="Schnydrig P."/>
            <person name="Brodard I."/>
            <person name="Thomann A."/>
            <person name="Hemphill A."/>
            <person name="Rodriguez-Campos S."/>
            <person name="Perreten V."/>
            <person name="Jores J."/>
            <person name="Kittl S."/>
        </authorList>
    </citation>
    <scope>NUCLEOTIDE SEQUENCE [LARGE SCALE GENOMIC DNA]</scope>
    <source>
        <strain evidence="4 5">15A0121</strain>
    </source>
</reference>
<dbReference type="AlphaFoldDB" id="A0A7M1QU36"/>
<dbReference type="RefSeq" id="WP_197551003.1">
    <property type="nucleotide sequence ID" value="NZ_CP063213.1"/>
</dbReference>
<keyword evidence="2" id="KW-1133">Transmembrane helix</keyword>